<reference evidence="1 2" key="1">
    <citation type="submission" date="2020-02" db="EMBL/GenBank/DDBJ databases">
        <title>Paenibacillus sp. nov., isolated from rhizosphere soil of tomato.</title>
        <authorList>
            <person name="Weon H.-Y."/>
            <person name="Lee S.A."/>
        </authorList>
    </citation>
    <scope>NUCLEOTIDE SEQUENCE [LARGE SCALE GENOMIC DNA]</scope>
    <source>
        <strain evidence="1 2">14171R-81</strain>
        <plasmid evidence="1 2">unnamed2</plasmid>
    </source>
</reference>
<evidence type="ECO:0000313" key="2">
    <source>
        <dbReference type="Proteomes" id="UP000479114"/>
    </source>
</evidence>
<organism evidence="1 2">
    <name type="scientific">Paenibacillus rhizovicinus</name>
    <dbReference type="NCBI Taxonomy" id="2704463"/>
    <lineage>
        <taxon>Bacteria</taxon>
        <taxon>Bacillati</taxon>
        <taxon>Bacillota</taxon>
        <taxon>Bacilli</taxon>
        <taxon>Bacillales</taxon>
        <taxon>Paenibacillaceae</taxon>
        <taxon>Paenibacillus</taxon>
    </lineage>
</organism>
<geneLocation type="plasmid" evidence="1 2">
    <name>unnamed2</name>
</geneLocation>
<accession>A0A6C0PCZ3</accession>
<dbReference type="KEGG" id="prz:GZH47_33455"/>
<keyword evidence="2" id="KW-1185">Reference proteome</keyword>
<sequence length="53" mass="5944">MNKVEQDLALVLGMIQQLLDREMTEAEVALATISFKSGVQTGLEWEPNPNRNN</sequence>
<dbReference type="Proteomes" id="UP000479114">
    <property type="component" value="Plasmid unnamed2"/>
</dbReference>
<gene>
    <name evidence="1" type="ORF">GZH47_33455</name>
</gene>
<keyword evidence="1" id="KW-0614">Plasmid</keyword>
<evidence type="ECO:0000313" key="1">
    <source>
        <dbReference type="EMBL" id="QHW35802.1"/>
    </source>
</evidence>
<dbReference type="RefSeq" id="WP_162645936.1">
    <property type="nucleotide sequence ID" value="NZ_CP048288.1"/>
</dbReference>
<proteinExistence type="predicted"/>
<name>A0A6C0PCZ3_9BACL</name>
<dbReference type="EMBL" id="CP048288">
    <property type="protein sequence ID" value="QHW35802.1"/>
    <property type="molecule type" value="Genomic_DNA"/>
</dbReference>
<protein>
    <submittedName>
        <fullName evidence="1">Uncharacterized protein</fullName>
    </submittedName>
</protein>
<dbReference type="AlphaFoldDB" id="A0A6C0PCZ3"/>